<dbReference type="RefSeq" id="WP_005326362.1">
    <property type="nucleotide sequence ID" value="NZ_CP175765.1"/>
</dbReference>
<dbReference type="PANTHER" id="PTHR43611">
    <property type="entry name" value="ALPHA-D-GLUCOSE 1-PHOSPHATE PHOSPHATASE"/>
    <property type="match status" value="1"/>
</dbReference>
<comment type="caution">
    <text evidence="1">The sequence shown here is derived from an EMBL/GenBank/DDBJ whole genome shotgun (WGS) entry which is preliminary data.</text>
</comment>
<protein>
    <submittedName>
        <fullName evidence="1">HAD-IA family hydrolase</fullName>
    </submittedName>
</protein>
<dbReference type="PANTHER" id="PTHR43611:SF3">
    <property type="entry name" value="FLAVIN MONONUCLEOTIDE HYDROLASE 1, CHLOROPLATIC"/>
    <property type="match status" value="1"/>
</dbReference>
<evidence type="ECO:0000313" key="2">
    <source>
        <dbReference type="Proteomes" id="UP000603369"/>
    </source>
</evidence>
<reference evidence="1 2" key="1">
    <citation type="submission" date="2020-12" db="EMBL/GenBank/DDBJ databases">
        <title>Draft genome sequence of the commensal strain Corynebacterium tuberculostearicum MFP09/CIP 102622 isolated from human skin.</title>
        <authorList>
            <person name="Boukerb A.M."/>
            <person name="Janvier X."/>
            <person name="Feuilloley M.G.J."/>
            <person name="Groboillot A."/>
        </authorList>
    </citation>
    <scope>NUCLEOTIDE SEQUENCE [LARGE SCALE GENOMIC DNA]</scope>
    <source>
        <strain evidence="1 2">CIP 102622</strain>
    </source>
</reference>
<dbReference type="Gene3D" id="3.40.50.1000">
    <property type="entry name" value="HAD superfamily/HAD-like"/>
    <property type="match status" value="1"/>
</dbReference>
<sequence>MPKLLFDMYGVLMRPATPESHADLERLLAPPDTEAMWEAYGFYRPDYDAGIFSDSHYWNEVAARAGLGEVPVAEAVACENSGLLEADPEMVALVKGLIGEGYSVGILSNIPTTLAGQVRKKQPWLEDCAAVTFSCDIGVAKPHPEAYRVAVDALAAQPKDTHFFDDRIDYVEGANYCGLNAHLFRGIDSVREVLSVLE</sequence>
<accession>A0A8I1HYV8</accession>
<proteinExistence type="predicted"/>
<keyword evidence="1" id="KW-0378">Hydrolase</keyword>
<keyword evidence="2" id="KW-1185">Reference proteome</keyword>
<gene>
    <name evidence="1" type="ORF">JDP02_10020</name>
</gene>
<dbReference type="NCBIfam" id="TIGR01509">
    <property type="entry name" value="HAD-SF-IA-v3"/>
    <property type="match status" value="1"/>
</dbReference>
<dbReference type="Pfam" id="PF00702">
    <property type="entry name" value="Hydrolase"/>
    <property type="match status" value="1"/>
</dbReference>
<dbReference type="InterPro" id="IPR023198">
    <property type="entry name" value="PGP-like_dom2"/>
</dbReference>
<dbReference type="InterPro" id="IPR006439">
    <property type="entry name" value="HAD-SF_hydro_IA"/>
</dbReference>
<dbReference type="GO" id="GO:0016787">
    <property type="term" value="F:hydrolase activity"/>
    <property type="evidence" value="ECO:0007669"/>
    <property type="project" value="UniProtKB-KW"/>
</dbReference>
<evidence type="ECO:0000313" key="1">
    <source>
        <dbReference type="EMBL" id="MBK3428837.1"/>
    </source>
</evidence>
<dbReference type="InterPro" id="IPR023214">
    <property type="entry name" value="HAD_sf"/>
</dbReference>
<organism evidence="1 2">
    <name type="scientific">Corynebacterium tuberculostearicum</name>
    <dbReference type="NCBI Taxonomy" id="38304"/>
    <lineage>
        <taxon>Bacteria</taxon>
        <taxon>Bacillati</taxon>
        <taxon>Actinomycetota</taxon>
        <taxon>Actinomycetes</taxon>
        <taxon>Mycobacteriales</taxon>
        <taxon>Corynebacteriaceae</taxon>
        <taxon>Corynebacterium</taxon>
    </lineage>
</organism>
<dbReference type="Gene3D" id="1.10.150.240">
    <property type="entry name" value="Putative phosphatase, domain 2"/>
    <property type="match status" value="1"/>
</dbReference>
<dbReference type="EMBL" id="JAEHFL010000015">
    <property type="protein sequence ID" value="MBK3428837.1"/>
    <property type="molecule type" value="Genomic_DNA"/>
</dbReference>
<dbReference type="Proteomes" id="UP000603369">
    <property type="component" value="Unassembled WGS sequence"/>
</dbReference>
<dbReference type="AlphaFoldDB" id="A0A8I1HYV8"/>
<name>A0A8I1HYV8_9CORY</name>
<dbReference type="InterPro" id="IPR036412">
    <property type="entry name" value="HAD-like_sf"/>
</dbReference>
<dbReference type="SUPFAM" id="SSF56784">
    <property type="entry name" value="HAD-like"/>
    <property type="match status" value="1"/>
</dbReference>